<dbReference type="Gene3D" id="1.10.10.60">
    <property type="entry name" value="Homeodomain-like"/>
    <property type="match status" value="1"/>
</dbReference>
<feature type="domain" description="Myb-like" evidence="2">
    <location>
        <begin position="51"/>
        <end position="104"/>
    </location>
</feature>
<protein>
    <recommendedName>
        <fullName evidence="2">Myb-like domain-containing protein</fullName>
    </recommendedName>
</protein>
<dbReference type="AlphaFoldDB" id="A0AAV7E717"/>
<proteinExistence type="predicted"/>
<sequence>MAASANPSNNQDGTHRPSSFNGVLANNTNANSGAAVDTSGPAQALKHNPGLSVEWSAEEQSILEDGLNKYASESTIVRYAKIAMQLHDKTVRDVALRCRWMNKKEIGKRRKDDNVRKNKEKKEKVADPSSKPSSQLAMRPNAPPYSIPMPMMDDDEISFKAIGGPTGQLLEQNAQVFNQISANLANMQIHENINLFCQTRDNILTILNDLNDMPGIMKQMPPLPVKVNEELANSILPRSSVPMQS</sequence>
<evidence type="ECO:0000313" key="3">
    <source>
        <dbReference type="EMBL" id="KAG9444665.1"/>
    </source>
</evidence>
<dbReference type="PANTHER" id="PTHR14000">
    <property type="entry name" value="FINGER CCCH DOMAIN PROTEIN, PUTATIVE (DUF3755)-RELATED"/>
    <property type="match status" value="1"/>
</dbReference>
<feature type="compositionally biased region" description="Basic and acidic residues" evidence="1">
    <location>
        <begin position="107"/>
        <end position="126"/>
    </location>
</feature>
<dbReference type="EMBL" id="JAINDJ010000006">
    <property type="protein sequence ID" value="KAG9444665.1"/>
    <property type="molecule type" value="Genomic_DNA"/>
</dbReference>
<organism evidence="3 4">
    <name type="scientific">Aristolochia fimbriata</name>
    <name type="common">White veined hardy Dutchman's pipe vine</name>
    <dbReference type="NCBI Taxonomy" id="158543"/>
    <lineage>
        <taxon>Eukaryota</taxon>
        <taxon>Viridiplantae</taxon>
        <taxon>Streptophyta</taxon>
        <taxon>Embryophyta</taxon>
        <taxon>Tracheophyta</taxon>
        <taxon>Spermatophyta</taxon>
        <taxon>Magnoliopsida</taxon>
        <taxon>Magnoliidae</taxon>
        <taxon>Piperales</taxon>
        <taxon>Aristolochiaceae</taxon>
        <taxon>Aristolochia</taxon>
    </lineage>
</organism>
<name>A0AAV7E717_ARIFI</name>
<evidence type="ECO:0000259" key="2">
    <source>
        <dbReference type="SMART" id="SM00717"/>
    </source>
</evidence>
<comment type="caution">
    <text evidence="3">The sequence shown here is derived from an EMBL/GenBank/DDBJ whole genome shotgun (WGS) entry which is preliminary data.</text>
</comment>
<feature type="compositionally biased region" description="Polar residues" evidence="1">
    <location>
        <begin position="1"/>
        <end position="32"/>
    </location>
</feature>
<dbReference type="CDD" id="cd00167">
    <property type="entry name" value="SANT"/>
    <property type="match status" value="1"/>
</dbReference>
<accession>A0AAV7E717</accession>
<dbReference type="InterPro" id="IPR001005">
    <property type="entry name" value="SANT/Myb"/>
</dbReference>
<feature type="region of interest" description="Disordered" evidence="1">
    <location>
        <begin position="1"/>
        <end position="47"/>
    </location>
</feature>
<dbReference type="SMART" id="SM00717">
    <property type="entry name" value="SANT"/>
    <property type="match status" value="1"/>
</dbReference>
<keyword evidence="4" id="KW-1185">Reference proteome</keyword>
<evidence type="ECO:0000313" key="4">
    <source>
        <dbReference type="Proteomes" id="UP000825729"/>
    </source>
</evidence>
<dbReference type="Proteomes" id="UP000825729">
    <property type="component" value="Unassembled WGS sequence"/>
</dbReference>
<reference evidence="3 4" key="1">
    <citation type="submission" date="2021-07" db="EMBL/GenBank/DDBJ databases">
        <title>The Aristolochia fimbriata genome: insights into angiosperm evolution, floral development and chemical biosynthesis.</title>
        <authorList>
            <person name="Jiao Y."/>
        </authorList>
    </citation>
    <scope>NUCLEOTIDE SEQUENCE [LARGE SCALE GENOMIC DNA]</scope>
    <source>
        <strain evidence="3">IBCAS-2021</strain>
        <tissue evidence="3">Leaf</tissue>
    </source>
</reference>
<evidence type="ECO:0000256" key="1">
    <source>
        <dbReference type="SAM" id="MobiDB-lite"/>
    </source>
</evidence>
<dbReference type="PANTHER" id="PTHR14000:SF1">
    <property type="entry name" value="HISTONE H2A DEUBIQUITINASE (DUF3755)"/>
    <property type="match status" value="1"/>
</dbReference>
<dbReference type="InterPro" id="IPR022228">
    <property type="entry name" value="DUF3755"/>
</dbReference>
<feature type="region of interest" description="Disordered" evidence="1">
    <location>
        <begin position="107"/>
        <end position="145"/>
    </location>
</feature>
<dbReference type="Pfam" id="PF12579">
    <property type="entry name" value="DUF3755"/>
    <property type="match status" value="1"/>
</dbReference>
<gene>
    <name evidence="3" type="ORF">H6P81_016005</name>
</gene>